<reference evidence="16" key="1">
    <citation type="submission" date="2016-10" db="EMBL/GenBank/DDBJ databases">
        <authorList>
            <person name="Varghese N."/>
            <person name="Submissions S."/>
        </authorList>
    </citation>
    <scope>NUCLEOTIDE SEQUENCE [LARGE SCALE GENOMIC DNA]</scope>
    <source>
        <strain evidence="16">2SM5</strain>
    </source>
</reference>
<feature type="domain" description="Aconitase A/isopropylmalate dehydratase small subunit swivel" evidence="14">
    <location>
        <begin position="707"/>
        <end position="834"/>
    </location>
</feature>
<keyword evidence="10 12" id="KW-0456">Lyase</keyword>
<dbReference type="PROSITE" id="PS00450">
    <property type="entry name" value="ACONITASE_1"/>
    <property type="match status" value="1"/>
</dbReference>
<dbReference type="FunFam" id="3.30.499.10:FF:000009">
    <property type="entry name" value="Aconitate hydratase"/>
    <property type="match status" value="1"/>
</dbReference>
<comment type="cofactor">
    <cofactor evidence="1">
        <name>[4Fe-4S] cluster</name>
        <dbReference type="ChEBI" id="CHEBI:49883"/>
    </cofactor>
</comment>
<dbReference type="NCBIfam" id="NF009520">
    <property type="entry name" value="PRK12881.1"/>
    <property type="match status" value="1"/>
</dbReference>
<dbReference type="EMBL" id="LT629748">
    <property type="protein sequence ID" value="SDS07029.1"/>
    <property type="molecule type" value="Genomic_DNA"/>
</dbReference>
<dbReference type="GO" id="GO:0051539">
    <property type="term" value="F:4 iron, 4 sulfur cluster binding"/>
    <property type="evidence" value="ECO:0007669"/>
    <property type="project" value="UniProtKB-KW"/>
</dbReference>
<comment type="similarity">
    <text evidence="3 12">Belongs to the aconitase/IPM isomerase family.</text>
</comment>
<evidence type="ECO:0000256" key="2">
    <source>
        <dbReference type="ARBA" id="ARBA00004717"/>
    </source>
</evidence>
<evidence type="ECO:0000259" key="14">
    <source>
        <dbReference type="Pfam" id="PF00694"/>
    </source>
</evidence>
<dbReference type="Gene3D" id="6.10.190.10">
    <property type="match status" value="1"/>
</dbReference>
<dbReference type="GO" id="GO:0003994">
    <property type="term" value="F:aconitate hydratase activity"/>
    <property type="evidence" value="ECO:0007669"/>
    <property type="project" value="UniProtKB-EC"/>
</dbReference>
<proteinExistence type="inferred from homology"/>
<keyword evidence="5" id="KW-0816">Tricarboxylic acid cycle</keyword>
<dbReference type="EC" id="4.2.1.3" evidence="12"/>
<dbReference type="RefSeq" id="WP_090272412.1">
    <property type="nucleotide sequence ID" value="NZ_LT629748.1"/>
</dbReference>
<dbReference type="Pfam" id="PF00330">
    <property type="entry name" value="Aconitase"/>
    <property type="match status" value="1"/>
</dbReference>
<dbReference type="NCBIfam" id="TIGR01341">
    <property type="entry name" value="aconitase_1"/>
    <property type="match status" value="1"/>
</dbReference>
<dbReference type="InterPro" id="IPR015931">
    <property type="entry name" value="Acnase/IPM_dHydase_lsu_aba_1/3"/>
</dbReference>
<dbReference type="SUPFAM" id="SSF52016">
    <property type="entry name" value="LeuD/IlvD-like"/>
    <property type="match status" value="1"/>
</dbReference>
<keyword evidence="9 12" id="KW-0411">Iron-sulfur</keyword>
<dbReference type="Proteomes" id="UP000243426">
    <property type="component" value="Chromosome I"/>
</dbReference>
<dbReference type="PRINTS" id="PR00415">
    <property type="entry name" value="ACONITASE"/>
</dbReference>
<evidence type="ECO:0000256" key="10">
    <source>
        <dbReference type="ARBA" id="ARBA00023239"/>
    </source>
</evidence>
<comment type="pathway">
    <text evidence="2">Carbohydrate metabolism; tricarboxylic acid cycle; isocitrate from oxaloacetate: step 2/2.</text>
</comment>
<dbReference type="PANTHER" id="PTHR11670">
    <property type="entry name" value="ACONITASE/IRON-RESPONSIVE ELEMENT FAMILY MEMBER"/>
    <property type="match status" value="1"/>
</dbReference>
<dbReference type="InterPro" id="IPR000573">
    <property type="entry name" value="AconitaseA/IPMdHydase_ssu_swvl"/>
</dbReference>
<dbReference type="STRING" id="797277.SAMN05216198_1108"/>
<dbReference type="SUPFAM" id="SSF53732">
    <property type="entry name" value="Aconitase iron-sulfur domain"/>
    <property type="match status" value="1"/>
</dbReference>
<evidence type="ECO:0000313" key="15">
    <source>
        <dbReference type="EMBL" id="SDS07029.1"/>
    </source>
</evidence>
<dbReference type="NCBIfam" id="NF006757">
    <property type="entry name" value="PRK09277.1"/>
    <property type="match status" value="1"/>
</dbReference>
<evidence type="ECO:0000256" key="4">
    <source>
        <dbReference type="ARBA" id="ARBA00022485"/>
    </source>
</evidence>
<dbReference type="GO" id="GO:0003723">
    <property type="term" value="F:RNA binding"/>
    <property type="evidence" value="ECO:0007669"/>
    <property type="project" value="UniProtKB-KW"/>
</dbReference>
<gene>
    <name evidence="15" type="ORF">SAMN05216198_1108</name>
</gene>
<feature type="domain" description="Aconitase/3-isopropylmalate dehydratase large subunit alpha/beta/alpha" evidence="13">
    <location>
        <begin position="74"/>
        <end position="578"/>
    </location>
</feature>
<dbReference type="GO" id="GO:0046872">
    <property type="term" value="F:metal ion binding"/>
    <property type="evidence" value="ECO:0007669"/>
    <property type="project" value="UniProtKB-KW"/>
</dbReference>
<dbReference type="FunFam" id="3.20.19.10:FF:000001">
    <property type="entry name" value="Aconitate hydratase"/>
    <property type="match status" value="1"/>
</dbReference>
<dbReference type="InterPro" id="IPR015928">
    <property type="entry name" value="Aconitase/3IPM_dehydase_swvl"/>
</dbReference>
<dbReference type="AlphaFoldDB" id="A0A1H1P8S4"/>
<evidence type="ECO:0000256" key="9">
    <source>
        <dbReference type="ARBA" id="ARBA00023014"/>
    </source>
</evidence>
<evidence type="ECO:0000313" key="16">
    <source>
        <dbReference type="Proteomes" id="UP000243426"/>
    </source>
</evidence>
<keyword evidence="4 12" id="KW-0004">4Fe-4S</keyword>
<dbReference type="InterPro" id="IPR006249">
    <property type="entry name" value="Aconitase/IRP2"/>
</dbReference>
<keyword evidence="16" id="KW-1185">Reference proteome</keyword>
<keyword evidence="8 12" id="KW-0408">Iron</keyword>
<evidence type="ECO:0000256" key="6">
    <source>
        <dbReference type="ARBA" id="ARBA00022723"/>
    </source>
</evidence>
<dbReference type="InterPro" id="IPR018136">
    <property type="entry name" value="Aconitase_4Fe-4S_BS"/>
</dbReference>
<sequence>MSSINSLQTLSSLQVGGRTYQYHSLPKAGELLGEINRLPVSLKVLLENLLRHEDGDTVTREDIQAMADWMINRHSDREIQYRPARVLMQDFTGVPAVVDLAAMRDAVARAGGDPQRINPLSPVDLVIDHSVMVDHFGDAAAFQGNVAMEIQRNGERYAFLRWGQKAFNNFRVVPPGTGICHQVNLEYLAQSVWAAEVDGQSWAYPDTLVGTDSHTTMVNGLGVLGWGVGGIEAEAAMLGQPVSMLIPEVVGFKLTGKLREGMTATDLVLTVTQMLRKHGVVGKFVEFYGDGLADLPLADRATIANMAPEYGATCGFFPIDEITLGYLRLTGRPAEVVERVEAYSKAQGMWREPGHEPVFTDTLHLDMNEVEPSLAGPRRPQDRVRLSDVPKAFDELLALQTSAVRDVERLEDEGGGGTAVGGPSAEVCVTIDGEEHVLKNGAVVIAAITSCTNTSNPSVMMAAGLLARKAIERGIQRKPWVKSSLAPGSKVVTDYLERAGLTPYLDQLGFNLVGYGCTTCIGNSGPLPEPISHAISEHDLVVSAVLSGNRNFEGRVHQQVKANWLASPPLVVAYALAGDSRLDLQEEPLGLDRDNKPVYLRDLWPSNAEIAEAVALVEDSMFRSRYADVFTGDEHWQSIAVSGGDTYNWDGQSTYVQNPPYFERIDQPIEPLQPIHQARVLAVFGDSITTDHISPAGNIKSSSPAGEYLQRLGVKPEDFNSYGSRRGNHEVMMRGTFANIRIRNRMLGGEEGGLTIHTPSSERMSIYDAAMRYQQEGTPLVVLAGKEYGTGSSRDWAAKGTNLLGVKAVIAESFERIHRSNLVGMGVLPLQFVNGQNAPTLQLDGHEVLDIPGIDDNLRPGQILKIKATRSNGQQIEFEVVCRIDTSNEVDYFKAGGILHYVLRELLAEGK</sequence>
<comment type="catalytic activity">
    <reaction evidence="11 12">
        <text>citrate = D-threo-isocitrate</text>
        <dbReference type="Rhea" id="RHEA:10336"/>
        <dbReference type="ChEBI" id="CHEBI:15562"/>
        <dbReference type="ChEBI" id="CHEBI:16947"/>
        <dbReference type="EC" id="4.2.1.3"/>
    </reaction>
</comment>
<keyword evidence="6" id="KW-0479">Metal-binding</keyword>
<evidence type="ECO:0000256" key="12">
    <source>
        <dbReference type="RuleBase" id="RU361275"/>
    </source>
</evidence>
<dbReference type="Pfam" id="PF00694">
    <property type="entry name" value="Aconitase_C"/>
    <property type="match status" value="1"/>
</dbReference>
<evidence type="ECO:0000256" key="1">
    <source>
        <dbReference type="ARBA" id="ARBA00001966"/>
    </source>
</evidence>
<dbReference type="CDD" id="cd01580">
    <property type="entry name" value="AcnA_IRP_Swivel"/>
    <property type="match status" value="1"/>
</dbReference>
<dbReference type="GO" id="GO:0006099">
    <property type="term" value="P:tricarboxylic acid cycle"/>
    <property type="evidence" value="ECO:0007669"/>
    <property type="project" value="UniProtKB-UniPathway"/>
</dbReference>
<protein>
    <recommendedName>
        <fullName evidence="12">Aconitate hydratase</fullName>
        <shortName evidence="12">Aconitase</shortName>
        <ecNumber evidence="12">4.2.1.3</ecNumber>
    </recommendedName>
</protein>
<comment type="function">
    <text evidence="12">Catalyzes the isomerization of citrate to isocitrate via cis-aconitate.</text>
</comment>
<organism evidence="15 16">
    <name type="scientific">Halopseudomonas litoralis</name>
    <dbReference type="NCBI Taxonomy" id="797277"/>
    <lineage>
        <taxon>Bacteria</taxon>
        <taxon>Pseudomonadati</taxon>
        <taxon>Pseudomonadota</taxon>
        <taxon>Gammaproteobacteria</taxon>
        <taxon>Pseudomonadales</taxon>
        <taxon>Pseudomonadaceae</taxon>
        <taxon>Halopseudomonas</taxon>
    </lineage>
</organism>
<evidence type="ECO:0000256" key="5">
    <source>
        <dbReference type="ARBA" id="ARBA00022532"/>
    </source>
</evidence>
<evidence type="ECO:0000256" key="11">
    <source>
        <dbReference type="ARBA" id="ARBA00023501"/>
    </source>
</evidence>
<dbReference type="InterPro" id="IPR044137">
    <property type="entry name" value="AcnA_IRP_Swivel"/>
</dbReference>
<evidence type="ECO:0000256" key="3">
    <source>
        <dbReference type="ARBA" id="ARBA00007185"/>
    </source>
</evidence>
<dbReference type="PROSITE" id="PS01244">
    <property type="entry name" value="ACONITASE_2"/>
    <property type="match status" value="1"/>
</dbReference>
<dbReference type="CDD" id="cd01586">
    <property type="entry name" value="AcnA_IRP"/>
    <property type="match status" value="1"/>
</dbReference>
<evidence type="ECO:0000256" key="8">
    <source>
        <dbReference type="ARBA" id="ARBA00023004"/>
    </source>
</evidence>
<dbReference type="OrthoDB" id="9764318at2"/>
<dbReference type="FunFam" id="3.30.499.10:FF:000002">
    <property type="entry name" value="Aconitate hydratase"/>
    <property type="match status" value="1"/>
</dbReference>
<dbReference type="Gene3D" id="3.30.499.10">
    <property type="entry name" value="Aconitase, domain 3"/>
    <property type="match status" value="2"/>
</dbReference>
<dbReference type="InterPro" id="IPR001030">
    <property type="entry name" value="Acoase/IPM_deHydtase_lsu_aba"/>
</dbReference>
<evidence type="ECO:0000256" key="7">
    <source>
        <dbReference type="ARBA" id="ARBA00022884"/>
    </source>
</evidence>
<evidence type="ECO:0000259" key="13">
    <source>
        <dbReference type="Pfam" id="PF00330"/>
    </source>
</evidence>
<accession>A0A1H1P8S4</accession>
<keyword evidence="7" id="KW-0694">RNA-binding</keyword>
<dbReference type="UniPathway" id="UPA00223">
    <property type="reaction ID" value="UER00718"/>
</dbReference>
<dbReference type="InterPro" id="IPR036008">
    <property type="entry name" value="Aconitase_4Fe-4S_dom"/>
</dbReference>
<dbReference type="Gene3D" id="3.20.19.10">
    <property type="entry name" value="Aconitase, domain 4"/>
    <property type="match status" value="1"/>
</dbReference>
<name>A0A1H1P8S4_9GAMM</name>